<dbReference type="PRINTS" id="PR00421">
    <property type="entry name" value="THIOREDOXIN"/>
</dbReference>
<sequence length="310" mass="33951">MLPTMPANKKPIKITSPQHLEEVKSKNIVVVADFHAEWCGPCKQIEPVYETQSQQLTHEGRIVFVKINVDEQKEIAEANNISSIPTFLIWRQGKTAPEKVKGADPKSLLNIMKKITTELENAGEGSAAGASSSGSGSVWRGAGLPRGYYDITDQVEPKGSEALNIDTDLGSVRTLFDNSKPSALLGKKDGKDWLTSIPPTDSEDDDETPMRPKTLKLFTNKPHNLGFDEADSLPATQEIVLTENDWSAEGTTNVGLRFVKFQNITSLVMFVVDGDGASEKVRLDRVRLIGESGEKREMGKLEKIGDEAGE</sequence>
<dbReference type="InterPro" id="IPR036249">
    <property type="entry name" value="Thioredoxin-like_sf"/>
</dbReference>
<dbReference type="CDD" id="cd02947">
    <property type="entry name" value="TRX_family"/>
    <property type="match status" value="1"/>
</dbReference>
<organism evidence="6 7">
    <name type="scientific">Zalerion maritima</name>
    <dbReference type="NCBI Taxonomy" id="339359"/>
    <lineage>
        <taxon>Eukaryota</taxon>
        <taxon>Fungi</taxon>
        <taxon>Dikarya</taxon>
        <taxon>Ascomycota</taxon>
        <taxon>Pezizomycotina</taxon>
        <taxon>Sordariomycetes</taxon>
        <taxon>Lulworthiomycetidae</taxon>
        <taxon>Lulworthiales</taxon>
        <taxon>Lulworthiaceae</taxon>
        <taxon>Zalerion</taxon>
    </lineage>
</organism>
<dbReference type="SUPFAM" id="SSF52833">
    <property type="entry name" value="Thioredoxin-like"/>
    <property type="match status" value="1"/>
</dbReference>
<dbReference type="InterPro" id="IPR017937">
    <property type="entry name" value="Thioredoxin_CS"/>
</dbReference>
<dbReference type="Pfam" id="PF06201">
    <property type="entry name" value="PITH"/>
    <property type="match status" value="1"/>
</dbReference>
<comment type="similarity">
    <text evidence="1">Belongs to the thioredoxin family.</text>
</comment>
<dbReference type="InterPro" id="IPR013766">
    <property type="entry name" value="Thioredoxin_domain"/>
</dbReference>
<dbReference type="Pfam" id="PF00085">
    <property type="entry name" value="Thioredoxin"/>
    <property type="match status" value="1"/>
</dbReference>
<dbReference type="Proteomes" id="UP001201980">
    <property type="component" value="Unassembled WGS sequence"/>
</dbReference>
<evidence type="ECO:0000256" key="1">
    <source>
        <dbReference type="ARBA" id="ARBA00008987"/>
    </source>
</evidence>
<name>A0AAD5RF65_9PEZI</name>
<protein>
    <submittedName>
        <fullName evidence="6">Thioredoxin-like protein 1</fullName>
    </submittedName>
</protein>
<dbReference type="AlphaFoldDB" id="A0AAD5RF65"/>
<reference evidence="6" key="1">
    <citation type="submission" date="2022-07" db="EMBL/GenBank/DDBJ databases">
        <title>Draft genome sequence of Zalerion maritima ATCC 34329, a (micro)plastics degrading marine fungus.</title>
        <authorList>
            <person name="Paco A."/>
            <person name="Goncalves M.F.M."/>
            <person name="Rocha-Santos T.A.P."/>
            <person name="Alves A."/>
        </authorList>
    </citation>
    <scope>NUCLEOTIDE SEQUENCE</scope>
    <source>
        <strain evidence="6">ATCC 34329</strain>
    </source>
</reference>
<evidence type="ECO:0000313" key="7">
    <source>
        <dbReference type="Proteomes" id="UP001201980"/>
    </source>
</evidence>
<feature type="domain" description="PITH" evidence="5">
    <location>
        <begin position="140"/>
        <end position="308"/>
    </location>
</feature>
<dbReference type="InterPro" id="IPR037047">
    <property type="entry name" value="PITH_dom_sf"/>
</dbReference>
<dbReference type="PROSITE" id="PS00194">
    <property type="entry name" value="THIOREDOXIN_1"/>
    <property type="match status" value="1"/>
</dbReference>
<dbReference type="EMBL" id="JAKWBI020001061">
    <property type="protein sequence ID" value="KAJ2891553.1"/>
    <property type="molecule type" value="Genomic_DNA"/>
</dbReference>
<dbReference type="Gene3D" id="3.40.30.10">
    <property type="entry name" value="Glutaredoxin"/>
    <property type="match status" value="1"/>
</dbReference>
<feature type="domain" description="Thioredoxin" evidence="4">
    <location>
        <begin position="1"/>
        <end position="117"/>
    </location>
</feature>
<dbReference type="InterPro" id="IPR008979">
    <property type="entry name" value="Galactose-bd-like_sf"/>
</dbReference>
<comment type="caution">
    <text evidence="6">The sequence shown here is derived from an EMBL/GenBank/DDBJ whole genome shotgun (WGS) entry which is preliminary data.</text>
</comment>
<proteinExistence type="inferred from homology"/>
<evidence type="ECO:0000313" key="6">
    <source>
        <dbReference type="EMBL" id="KAJ2891553.1"/>
    </source>
</evidence>
<feature type="region of interest" description="Disordered" evidence="3">
    <location>
        <begin position="187"/>
        <end position="211"/>
    </location>
</feature>
<dbReference type="InterPro" id="IPR010400">
    <property type="entry name" value="PITH_dom"/>
</dbReference>
<evidence type="ECO:0000259" key="4">
    <source>
        <dbReference type="PROSITE" id="PS51352"/>
    </source>
</evidence>
<dbReference type="PANTHER" id="PTHR46115">
    <property type="entry name" value="THIOREDOXIN-LIKE PROTEIN 1"/>
    <property type="match status" value="1"/>
</dbReference>
<evidence type="ECO:0000256" key="3">
    <source>
        <dbReference type="SAM" id="MobiDB-lite"/>
    </source>
</evidence>
<dbReference type="Gene3D" id="2.60.120.470">
    <property type="entry name" value="PITH domain"/>
    <property type="match status" value="1"/>
</dbReference>
<evidence type="ECO:0000259" key="5">
    <source>
        <dbReference type="PROSITE" id="PS51532"/>
    </source>
</evidence>
<keyword evidence="2" id="KW-1015">Disulfide bond</keyword>
<evidence type="ECO:0000256" key="2">
    <source>
        <dbReference type="ARBA" id="ARBA00023157"/>
    </source>
</evidence>
<dbReference type="SUPFAM" id="SSF49785">
    <property type="entry name" value="Galactose-binding domain-like"/>
    <property type="match status" value="1"/>
</dbReference>
<dbReference type="PROSITE" id="PS51352">
    <property type="entry name" value="THIOREDOXIN_2"/>
    <property type="match status" value="1"/>
</dbReference>
<keyword evidence="7" id="KW-1185">Reference proteome</keyword>
<accession>A0AAD5RF65</accession>
<dbReference type="GO" id="GO:0005737">
    <property type="term" value="C:cytoplasm"/>
    <property type="evidence" value="ECO:0007669"/>
    <property type="project" value="UniProtKB-ARBA"/>
</dbReference>
<gene>
    <name evidence="6" type="ORF">MKZ38_000225</name>
</gene>
<dbReference type="PROSITE" id="PS51532">
    <property type="entry name" value="PITH"/>
    <property type="match status" value="1"/>
</dbReference>